<reference evidence="3 4" key="1">
    <citation type="submission" date="2016-11" db="EMBL/GenBank/DDBJ databases">
        <authorList>
            <consortium name="Pathogen Informatics"/>
        </authorList>
    </citation>
    <scope>NUCLEOTIDE SEQUENCE [LARGE SCALE GENOMIC DNA]</scope>
    <source>
        <strain evidence="3 4">104</strain>
    </source>
</reference>
<name>A0AB38D327_9MYCO</name>
<protein>
    <submittedName>
        <fullName evidence="3">Protein of uncharacterized function (DUF3558)</fullName>
    </submittedName>
</protein>
<evidence type="ECO:0000256" key="1">
    <source>
        <dbReference type="SAM" id="MobiDB-lite"/>
    </source>
</evidence>
<keyword evidence="2" id="KW-0732">Signal</keyword>
<dbReference type="EMBL" id="FSHM01000007">
    <property type="protein sequence ID" value="SIB65842.1"/>
    <property type="molecule type" value="Genomic_DNA"/>
</dbReference>
<dbReference type="PROSITE" id="PS51257">
    <property type="entry name" value="PROKAR_LIPOPROTEIN"/>
    <property type="match status" value="1"/>
</dbReference>
<feature type="compositionally biased region" description="Low complexity" evidence="1">
    <location>
        <begin position="30"/>
        <end position="43"/>
    </location>
</feature>
<accession>A0AB38D327</accession>
<comment type="caution">
    <text evidence="3">The sequence shown here is derived from an EMBL/GenBank/DDBJ whole genome shotgun (WGS) entry which is preliminary data.</text>
</comment>
<feature type="chain" id="PRO_5044304525" evidence="2">
    <location>
        <begin position="21"/>
        <end position="200"/>
    </location>
</feature>
<evidence type="ECO:0000313" key="3">
    <source>
        <dbReference type="EMBL" id="SIB65842.1"/>
    </source>
</evidence>
<gene>
    <name evidence="3" type="ORF">SAMEA2070301_04242</name>
</gene>
<dbReference type="AlphaFoldDB" id="A0AB38D327"/>
<dbReference type="RefSeq" id="WP_052537417.1">
    <property type="nucleotide sequence ID" value="NZ_CAACXP010000013.1"/>
</dbReference>
<sequence>MMRIGLACAAMLLAAGCSTSTGITKPADVTSSASPSASATATAQPQVPSTLTAPHPPPNHWNDGTSYDPCLTYTAEQIRAWGVDPAQVDDRGVEDRQLRGCRWSSDGWSVELSVANTKVSSYLDAKLFDNPRSVTVAGLQAVQYDGGIPQAPACTVILPVQNATVAVVVAIVDPKRAKGVSDACAKSIEVATAVAPTLPK</sequence>
<dbReference type="Proteomes" id="UP000185210">
    <property type="component" value="Unassembled WGS sequence"/>
</dbReference>
<feature type="region of interest" description="Disordered" evidence="1">
    <location>
        <begin position="24"/>
        <end position="66"/>
    </location>
</feature>
<evidence type="ECO:0000256" key="2">
    <source>
        <dbReference type="SAM" id="SignalP"/>
    </source>
</evidence>
<dbReference type="Pfam" id="PF12079">
    <property type="entry name" value="DUF3558"/>
    <property type="match status" value="1"/>
</dbReference>
<organism evidence="3 4">
    <name type="scientific">Mycobacteroides abscessus subsp. abscessus</name>
    <dbReference type="NCBI Taxonomy" id="1185650"/>
    <lineage>
        <taxon>Bacteria</taxon>
        <taxon>Bacillati</taxon>
        <taxon>Actinomycetota</taxon>
        <taxon>Actinomycetes</taxon>
        <taxon>Mycobacteriales</taxon>
        <taxon>Mycobacteriaceae</taxon>
        <taxon>Mycobacteroides</taxon>
        <taxon>Mycobacteroides abscessus</taxon>
    </lineage>
</organism>
<proteinExistence type="predicted"/>
<evidence type="ECO:0000313" key="4">
    <source>
        <dbReference type="Proteomes" id="UP000185210"/>
    </source>
</evidence>
<dbReference type="InterPro" id="IPR024520">
    <property type="entry name" value="DUF3558"/>
</dbReference>
<feature type="signal peptide" evidence="2">
    <location>
        <begin position="1"/>
        <end position="20"/>
    </location>
</feature>